<dbReference type="CDD" id="cd06583">
    <property type="entry name" value="PGRP"/>
    <property type="match status" value="1"/>
</dbReference>
<dbReference type="GO" id="GO:0008270">
    <property type="term" value="F:zinc ion binding"/>
    <property type="evidence" value="ECO:0007669"/>
    <property type="project" value="InterPro"/>
</dbReference>
<organism evidence="5 6">
    <name type="scientific">Actinoplanes derwentensis</name>
    <dbReference type="NCBI Taxonomy" id="113562"/>
    <lineage>
        <taxon>Bacteria</taxon>
        <taxon>Bacillati</taxon>
        <taxon>Actinomycetota</taxon>
        <taxon>Actinomycetes</taxon>
        <taxon>Micromonosporales</taxon>
        <taxon>Micromonosporaceae</taxon>
        <taxon>Actinoplanes</taxon>
    </lineage>
</organism>
<keyword evidence="6" id="KW-1185">Reference proteome</keyword>
<protein>
    <submittedName>
        <fullName evidence="5">N-acetylmuramoyl-L-alanine amidase</fullName>
    </submittedName>
</protein>
<dbReference type="AlphaFoldDB" id="A0A1H1QH75"/>
<dbReference type="GO" id="GO:0008745">
    <property type="term" value="F:N-acetylmuramoyl-L-alanine amidase activity"/>
    <property type="evidence" value="ECO:0007669"/>
    <property type="project" value="InterPro"/>
</dbReference>
<dbReference type="STRING" id="113562.SAMN04489716_0302"/>
<dbReference type="PANTHER" id="PTHR11022">
    <property type="entry name" value="PEPTIDOGLYCAN RECOGNITION PROTEIN"/>
    <property type="match status" value="1"/>
</dbReference>
<name>A0A1H1QH75_9ACTN</name>
<keyword evidence="3" id="KW-0732">Signal</keyword>
<gene>
    <name evidence="5" type="ORF">SAMN04489716_0302</name>
</gene>
<dbReference type="InterPro" id="IPR002502">
    <property type="entry name" value="Amidase_domain"/>
</dbReference>
<proteinExistence type="inferred from homology"/>
<accession>A0A1H1QH75</accession>
<dbReference type="SUPFAM" id="SSF55846">
    <property type="entry name" value="N-acetylmuramoyl-L-alanine amidase-like"/>
    <property type="match status" value="1"/>
</dbReference>
<dbReference type="Gene3D" id="2.60.120.260">
    <property type="entry name" value="Galactose-binding domain-like"/>
    <property type="match status" value="1"/>
</dbReference>
<evidence type="ECO:0000313" key="6">
    <source>
        <dbReference type="Proteomes" id="UP000198688"/>
    </source>
</evidence>
<evidence type="ECO:0000256" key="3">
    <source>
        <dbReference type="SAM" id="SignalP"/>
    </source>
</evidence>
<dbReference type="GO" id="GO:0009253">
    <property type="term" value="P:peptidoglycan catabolic process"/>
    <property type="evidence" value="ECO:0007669"/>
    <property type="project" value="InterPro"/>
</dbReference>
<evidence type="ECO:0000313" key="5">
    <source>
        <dbReference type="EMBL" id="SDS22667.1"/>
    </source>
</evidence>
<dbReference type="SMART" id="SM00701">
    <property type="entry name" value="PGRP"/>
    <property type="match status" value="1"/>
</dbReference>
<feature type="signal peptide" evidence="3">
    <location>
        <begin position="1"/>
        <end position="17"/>
    </location>
</feature>
<sequence length="788" mass="80799">MRRKLAIGIGTATAVLAAGGGVAALTWPSGSGAAAPAAVPAAEPVTVTGTLAPDPNPAPPRVKTTLRSVDLTVSGTKADLPQRTTKRFSLLGVTWNDGRSAPDGTLEVRTRSVATGEWSGWQALQLRDDAPDGAEAADLGRGATAPLWVGPSDGVAARIAGKGSGLPAGLRIDMIDPGSDSGGKGGGEPAPRASAPAPESPAPTLSTEAPAPAEPSEEPTEPVVEEPVPGEPVTGTPAPAGPAVEETEPAEDGSKVDDLTDEVVTPAAESGKDSAKASITAATTVPVAAQFPTYYSRAAWSADETIVKRDQIVEASSVQVVWLHHTAHAANTANDYQCSEAPAIVRSIQAWDIKGDGYSDIGYNYLVDKCGRLYEGRVGGVEKAIVPAAVKGFNTGYASIAVIGNYETAASTAAVETIVAQVAAARLGKYGFNPTSMVTLKASIANDKFKPGDTFTVARLAGHKDADATLCPGVNLYARLPEIRAKSQQMVTGLSMKPVTGGGLAAGAYHVKKSATLNWAVGTASAEIAGFDILVDGAVAATVAGDKRTATVALTAGRHNVTVLARHIAGSTARVGVVIYGDVTAPTYAKVVGLSLRTGTYSATVVPVRLTPNGADNLKLAGYQVSRPKPATLGPVSSWATTVKPGANVWTVTAKDVAGNTRAASITRKVVLSPETAAKKTGTWTKKTHTAYLGGKSLTASAKNAKLTWAFTGRSASLLFSRVAKSGKVAIYVDGKKVTTIDLKSTKTLNRQAVWTRDLAYGKHTVAIVVQGTSGRPAVVSDGLAYIK</sequence>
<evidence type="ECO:0000259" key="4">
    <source>
        <dbReference type="SMART" id="SM00701"/>
    </source>
</evidence>
<dbReference type="Gene3D" id="3.40.80.10">
    <property type="entry name" value="Peptidoglycan recognition protein-like"/>
    <property type="match status" value="1"/>
</dbReference>
<dbReference type="InterPro" id="IPR036505">
    <property type="entry name" value="Amidase/PGRP_sf"/>
</dbReference>
<reference evidence="5 6" key="1">
    <citation type="submission" date="2016-10" db="EMBL/GenBank/DDBJ databases">
        <authorList>
            <person name="de Groot N.N."/>
        </authorList>
    </citation>
    <scope>NUCLEOTIDE SEQUENCE [LARGE SCALE GENOMIC DNA]</scope>
    <source>
        <strain evidence="5 6">DSM 43941</strain>
    </source>
</reference>
<comment type="similarity">
    <text evidence="1">Belongs to the N-acetylmuramoyl-L-alanine amidase 2 family.</text>
</comment>
<evidence type="ECO:0000256" key="2">
    <source>
        <dbReference type="SAM" id="MobiDB-lite"/>
    </source>
</evidence>
<dbReference type="RefSeq" id="WP_092540902.1">
    <property type="nucleotide sequence ID" value="NZ_BOMJ01000004.1"/>
</dbReference>
<feature type="compositionally biased region" description="Acidic residues" evidence="2">
    <location>
        <begin position="215"/>
        <end position="224"/>
    </location>
</feature>
<feature type="domain" description="Peptidoglycan recognition protein family" evidence="4">
    <location>
        <begin position="292"/>
        <end position="445"/>
    </location>
</feature>
<dbReference type="PANTHER" id="PTHR11022:SF41">
    <property type="entry name" value="PEPTIDOGLYCAN-RECOGNITION PROTEIN LC-RELATED"/>
    <property type="match status" value="1"/>
</dbReference>
<dbReference type="Pfam" id="PF01510">
    <property type="entry name" value="Amidase_2"/>
    <property type="match status" value="1"/>
</dbReference>
<dbReference type="InterPro" id="IPR015510">
    <property type="entry name" value="PGRP"/>
</dbReference>
<feature type="compositionally biased region" description="Low complexity" evidence="2">
    <location>
        <begin position="189"/>
        <end position="211"/>
    </location>
</feature>
<dbReference type="OrthoDB" id="514320at2"/>
<evidence type="ECO:0000256" key="1">
    <source>
        <dbReference type="ARBA" id="ARBA00007553"/>
    </source>
</evidence>
<feature type="compositionally biased region" description="Low complexity" evidence="2">
    <location>
        <begin position="225"/>
        <end position="244"/>
    </location>
</feature>
<dbReference type="EMBL" id="LT629758">
    <property type="protein sequence ID" value="SDS22667.1"/>
    <property type="molecule type" value="Genomic_DNA"/>
</dbReference>
<feature type="chain" id="PRO_5039097639" evidence="3">
    <location>
        <begin position="18"/>
        <end position="788"/>
    </location>
</feature>
<dbReference type="InterPro" id="IPR006619">
    <property type="entry name" value="PGRP_domain_met/bac"/>
</dbReference>
<dbReference type="Proteomes" id="UP000198688">
    <property type="component" value="Chromosome I"/>
</dbReference>
<feature type="region of interest" description="Disordered" evidence="2">
    <location>
        <begin position="164"/>
        <end position="258"/>
    </location>
</feature>